<reference evidence="2 3" key="1">
    <citation type="submission" date="2014-04" db="EMBL/GenBank/DDBJ databases">
        <authorList>
            <person name="Bishop-Lilly K.A."/>
            <person name="Broomall S.M."/>
            <person name="Chain P.S."/>
            <person name="Chertkov O."/>
            <person name="Coyne S.R."/>
            <person name="Daligault H.E."/>
            <person name="Davenport K.W."/>
            <person name="Erkkila T."/>
            <person name="Frey K.G."/>
            <person name="Gibbons H.S."/>
            <person name="Gu W."/>
            <person name="Jaissle J."/>
            <person name="Johnson S.L."/>
            <person name="Koroleva G.I."/>
            <person name="Ladner J.T."/>
            <person name="Lo C.-C."/>
            <person name="Minogue T.D."/>
            <person name="Munk C."/>
            <person name="Palacios G.F."/>
            <person name="Redden C.L."/>
            <person name="Rosenzweig C.N."/>
            <person name="Scholz M.B."/>
            <person name="Teshima H."/>
            <person name="Xu Y."/>
        </authorList>
    </citation>
    <scope>NUCLEOTIDE SEQUENCE [LARGE SCALE GENOMIC DNA]</scope>
    <source>
        <strain evidence="2 3">FAJ</strain>
    </source>
</reference>
<organism evidence="2 3">
    <name type="scientific">Francisella philomiragia</name>
    <dbReference type="NCBI Taxonomy" id="28110"/>
    <lineage>
        <taxon>Bacteria</taxon>
        <taxon>Pseudomonadati</taxon>
        <taxon>Pseudomonadota</taxon>
        <taxon>Gammaproteobacteria</taxon>
        <taxon>Thiotrichales</taxon>
        <taxon>Francisellaceae</taxon>
        <taxon>Francisella</taxon>
    </lineage>
</organism>
<evidence type="ECO:0000313" key="3">
    <source>
        <dbReference type="Proteomes" id="UP000029117"/>
    </source>
</evidence>
<dbReference type="Proteomes" id="UP000029117">
    <property type="component" value="Unassembled WGS sequence"/>
</dbReference>
<feature type="region of interest" description="Disordered" evidence="1">
    <location>
        <begin position="1"/>
        <end position="31"/>
    </location>
</feature>
<proteinExistence type="predicted"/>
<sequence>MKNKYTKIENTKRNLVSQNLANLQKRTEKTQ</sequence>
<name>A0AAW3DE64_9GAMM</name>
<evidence type="ECO:0000256" key="1">
    <source>
        <dbReference type="SAM" id="MobiDB-lite"/>
    </source>
</evidence>
<evidence type="ECO:0000313" key="2">
    <source>
        <dbReference type="EMBL" id="KFJ44117.1"/>
    </source>
</evidence>
<feature type="compositionally biased region" description="Polar residues" evidence="1">
    <location>
        <begin position="13"/>
        <end position="24"/>
    </location>
</feature>
<feature type="compositionally biased region" description="Basic and acidic residues" evidence="1">
    <location>
        <begin position="1"/>
        <end position="12"/>
    </location>
</feature>
<gene>
    <name evidence="2" type="ORF">DR78_1960</name>
</gene>
<dbReference type="EMBL" id="JOUE01000001">
    <property type="protein sequence ID" value="KFJ44117.1"/>
    <property type="molecule type" value="Genomic_DNA"/>
</dbReference>
<comment type="caution">
    <text evidence="2">The sequence shown here is derived from an EMBL/GenBank/DDBJ whole genome shotgun (WGS) entry which is preliminary data.</text>
</comment>
<accession>A0AAW3DE64</accession>
<protein>
    <submittedName>
        <fullName evidence="2">Uncharacterized protein</fullName>
    </submittedName>
</protein>
<dbReference type="AlphaFoldDB" id="A0AAW3DE64"/>